<sequence>MSYFTDYLVITTGTSSRHITALSEKVIDKLKENKINLLGVEGRGEEEWVLIDIGDIVLHLMSNKKRSFYDLESLWDADL</sequence>
<evidence type="ECO:0000313" key="2">
    <source>
        <dbReference type="EMBL" id="SVA12614.1"/>
    </source>
</evidence>
<dbReference type="InterPro" id="IPR043519">
    <property type="entry name" value="NT_sf"/>
</dbReference>
<dbReference type="PANTHER" id="PTHR21043">
    <property type="entry name" value="IOJAP SUPERFAMILY ORTHOLOG"/>
    <property type="match status" value="1"/>
</dbReference>
<dbReference type="Pfam" id="PF02410">
    <property type="entry name" value="RsfS"/>
    <property type="match status" value="1"/>
</dbReference>
<evidence type="ECO:0000256" key="1">
    <source>
        <dbReference type="ARBA" id="ARBA00010574"/>
    </source>
</evidence>
<evidence type="ECO:0008006" key="3">
    <source>
        <dbReference type="Google" id="ProtNLM"/>
    </source>
</evidence>
<proteinExistence type="inferred from homology"/>
<dbReference type="SUPFAM" id="SSF81301">
    <property type="entry name" value="Nucleotidyltransferase"/>
    <property type="match status" value="1"/>
</dbReference>
<dbReference type="Gene3D" id="3.30.460.10">
    <property type="entry name" value="Beta Polymerase, domain 2"/>
    <property type="match status" value="1"/>
</dbReference>
<name>A0A381TA68_9ZZZZ</name>
<dbReference type="GO" id="GO:0017148">
    <property type="term" value="P:negative regulation of translation"/>
    <property type="evidence" value="ECO:0007669"/>
    <property type="project" value="TreeGrafter"/>
</dbReference>
<reference evidence="2" key="1">
    <citation type="submission" date="2018-05" db="EMBL/GenBank/DDBJ databases">
        <authorList>
            <person name="Lanie J.A."/>
            <person name="Ng W.-L."/>
            <person name="Kazmierczak K.M."/>
            <person name="Andrzejewski T.M."/>
            <person name="Davidsen T.M."/>
            <person name="Wayne K.J."/>
            <person name="Tettelin H."/>
            <person name="Glass J.I."/>
            <person name="Rusch D."/>
            <person name="Podicherti R."/>
            <person name="Tsui H.-C.T."/>
            <person name="Winkler M.E."/>
        </authorList>
    </citation>
    <scope>NUCLEOTIDE SEQUENCE</scope>
</reference>
<dbReference type="GO" id="GO:0043023">
    <property type="term" value="F:ribosomal large subunit binding"/>
    <property type="evidence" value="ECO:0007669"/>
    <property type="project" value="TreeGrafter"/>
</dbReference>
<dbReference type="AlphaFoldDB" id="A0A381TA68"/>
<comment type="similarity">
    <text evidence="1">Belongs to the Iojap/RsfS family.</text>
</comment>
<dbReference type="InterPro" id="IPR004394">
    <property type="entry name" value="Iojap/RsfS/C7orf30"/>
</dbReference>
<dbReference type="EMBL" id="UINC01004208">
    <property type="protein sequence ID" value="SVA12614.1"/>
    <property type="molecule type" value="Genomic_DNA"/>
</dbReference>
<dbReference type="PANTHER" id="PTHR21043:SF0">
    <property type="entry name" value="MITOCHONDRIAL ASSEMBLY OF RIBOSOMAL LARGE SUBUNIT PROTEIN 1"/>
    <property type="match status" value="1"/>
</dbReference>
<accession>A0A381TA68</accession>
<gene>
    <name evidence="2" type="ORF">METZ01_LOCUS65468</name>
</gene>
<dbReference type="GO" id="GO:0090071">
    <property type="term" value="P:negative regulation of ribosome biogenesis"/>
    <property type="evidence" value="ECO:0007669"/>
    <property type="project" value="TreeGrafter"/>
</dbReference>
<protein>
    <recommendedName>
        <fullName evidence="3">Ribosome silencing factor</fullName>
    </recommendedName>
</protein>
<organism evidence="2">
    <name type="scientific">marine metagenome</name>
    <dbReference type="NCBI Taxonomy" id="408172"/>
    <lineage>
        <taxon>unclassified sequences</taxon>
        <taxon>metagenomes</taxon>
        <taxon>ecological metagenomes</taxon>
    </lineage>
</organism>
<dbReference type="NCBIfam" id="TIGR00090">
    <property type="entry name" value="rsfS_iojap_ybeB"/>
    <property type="match status" value="1"/>
</dbReference>